<dbReference type="InterPro" id="IPR029058">
    <property type="entry name" value="AB_hydrolase_fold"/>
</dbReference>
<dbReference type="SUPFAM" id="SSF53474">
    <property type="entry name" value="alpha/beta-Hydrolases"/>
    <property type="match status" value="1"/>
</dbReference>
<dbReference type="STRING" id="641691.SAMN05421636_10458"/>
<dbReference type="EMBL" id="FNAO01000004">
    <property type="protein sequence ID" value="SDE23554.1"/>
    <property type="molecule type" value="Genomic_DNA"/>
</dbReference>
<organism evidence="3 4">
    <name type="scientific">Pricia antarctica</name>
    <dbReference type="NCBI Taxonomy" id="641691"/>
    <lineage>
        <taxon>Bacteria</taxon>
        <taxon>Pseudomonadati</taxon>
        <taxon>Bacteroidota</taxon>
        <taxon>Flavobacteriia</taxon>
        <taxon>Flavobacteriales</taxon>
        <taxon>Flavobacteriaceae</taxon>
        <taxon>Pricia</taxon>
    </lineage>
</organism>
<dbReference type="PANTHER" id="PTHR43798">
    <property type="entry name" value="MONOACYLGLYCEROL LIPASE"/>
    <property type="match status" value="1"/>
</dbReference>
<keyword evidence="4" id="KW-1185">Reference proteome</keyword>
<sequence>MNAITKYQNTRAKLFEEFHTTAQSKYLETIGPFGQIHYLESGQGTPLVLVHGGLGHSSEWIPILKPLSERYRLFIVDRPGLGLTSPMENQGIGFRQNSTAFIHTFMKGIGVPKAILLGSSMGGYFSICFALEYPWKVEKLLLIGAPAGVETLDSRPVAGIRY</sequence>
<dbReference type="InterPro" id="IPR050266">
    <property type="entry name" value="AB_hydrolase_sf"/>
</dbReference>
<name>A0A1G7B8V9_9FLAO</name>
<evidence type="ECO:0000259" key="2">
    <source>
        <dbReference type="Pfam" id="PF00561"/>
    </source>
</evidence>
<dbReference type="AlphaFoldDB" id="A0A1G7B8V9"/>
<protein>
    <submittedName>
        <fullName evidence="3">2-hydroxy-6-oxonona-2,4-dienedioate hydrolase</fullName>
    </submittedName>
</protein>
<dbReference type="RefSeq" id="WP_091867494.1">
    <property type="nucleotide sequence ID" value="NZ_FNAO01000004.1"/>
</dbReference>
<dbReference type="InterPro" id="IPR000073">
    <property type="entry name" value="AB_hydrolase_1"/>
</dbReference>
<evidence type="ECO:0000256" key="1">
    <source>
        <dbReference type="ARBA" id="ARBA00022801"/>
    </source>
</evidence>
<dbReference type="Pfam" id="PF00561">
    <property type="entry name" value="Abhydrolase_1"/>
    <property type="match status" value="1"/>
</dbReference>
<evidence type="ECO:0000313" key="3">
    <source>
        <dbReference type="EMBL" id="SDE23554.1"/>
    </source>
</evidence>
<dbReference type="PANTHER" id="PTHR43798:SF31">
    <property type="entry name" value="AB HYDROLASE SUPERFAMILY PROTEIN YCLE"/>
    <property type="match status" value="1"/>
</dbReference>
<dbReference type="GO" id="GO:0016787">
    <property type="term" value="F:hydrolase activity"/>
    <property type="evidence" value="ECO:0007669"/>
    <property type="project" value="UniProtKB-KW"/>
</dbReference>
<dbReference type="Proteomes" id="UP000199109">
    <property type="component" value="Unassembled WGS sequence"/>
</dbReference>
<dbReference type="PRINTS" id="PR00111">
    <property type="entry name" value="ABHYDROLASE"/>
</dbReference>
<feature type="domain" description="AB hydrolase-1" evidence="2">
    <location>
        <begin position="46"/>
        <end position="147"/>
    </location>
</feature>
<dbReference type="GO" id="GO:0016020">
    <property type="term" value="C:membrane"/>
    <property type="evidence" value="ECO:0007669"/>
    <property type="project" value="TreeGrafter"/>
</dbReference>
<gene>
    <name evidence="3" type="ORF">SAMN05421636_10458</name>
</gene>
<accession>A0A1G7B8V9</accession>
<keyword evidence="1 3" id="KW-0378">Hydrolase</keyword>
<dbReference type="Gene3D" id="3.40.50.1820">
    <property type="entry name" value="alpha/beta hydrolase"/>
    <property type="match status" value="1"/>
</dbReference>
<evidence type="ECO:0000313" key="4">
    <source>
        <dbReference type="Proteomes" id="UP000199109"/>
    </source>
</evidence>
<proteinExistence type="predicted"/>
<dbReference type="OrthoDB" id="9780932at2"/>
<reference evidence="3 4" key="1">
    <citation type="submission" date="2016-10" db="EMBL/GenBank/DDBJ databases">
        <authorList>
            <person name="de Groot N.N."/>
        </authorList>
    </citation>
    <scope>NUCLEOTIDE SEQUENCE [LARGE SCALE GENOMIC DNA]</scope>
    <source>
        <strain evidence="3 4">DSM 23421</strain>
    </source>
</reference>